<accession>A0A916JAY4</accession>
<proteinExistence type="inferred from homology"/>
<evidence type="ECO:0000259" key="7">
    <source>
        <dbReference type="Pfam" id="PF14322"/>
    </source>
</evidence>
<keyword evidence="3" id="KW-0732">Signal</keyword>
<feature type="domain" description="RagB/SusD" evidence="6">
    <location>
        <begin position="303"/>
        <end position="492"/>
    </location>
</feature>
<keyword evidence="5" id="KW-0998">Cell outer membrane</keyword>
<dbReference type="Pfam" id="PF14322">
    <property type="entry name" value="SusD-like_3"/>
    <property type="match status" value="1"/>
</dbReference>
<dbReference type="Pfam" id="PF07980">
    <property type="entry name" value="SusD_RagB"/>
    <property type="match status" value="1"/>
</dbReference>
<feature type="domain" description="SusD-like N-terminal" evidence="7">
    <location>
        <begin position="21"/>
        <end position="212"/>
    </location>
</feature>
<dbReference type="InterPro" id="IPR011990">
    <property type="entry name" value="TPR-like_helical_dom_sf"/>
</dbReference>
<organism evidence="8 9">
    <name type="scientific">Dyadobacter helix</name>
    <dbReference type="NCBI Taxonomy" id="2822344"/>
    <lineage>
        <taxon>Bacteria</taxon>
        <taxon>Pseudomonadati</taxon>
        <taxon>Bacteroidota</taxon>
        <taxon>Cytophagia</taxon>
        <taxon>Cytophagales</taxon>
        <taxon>Spirosomataceae</taxon>
        <taxon>Dyadobacter</taxon>
    </lineage>
</organism>
<comment type="subcellular location">
    <subcellularLocation>
        <location evidence="1">Cell outer membrane</location>
    </subcellularLocation>
</comment>
<dbReference type="AlphaFoldDB" id="A0A916JAY4"/>
<dbReference type="InterPro" id="IPR033985">
    <property type="entry name" value="SusD-like_N"/>
</dbReference>
<evidence type="ECO:0000256" key="4">
    <source>
        <dbReference type="ARBA" id="ARBA00023136"/>
    </source>
</evidence>
<dbReference type="Proteomes" id="UP000680038">
    <property type="component" value="Unassembled WGS sequence"/>
</dbReference>
<evidence type="ECO:0000256" key="5">
    <source>
        <dbReference type="ARBA" id="ARBA00023237"/>
    </source>
</evidence>
<keyword evidence="4" id="KW-0472">Membrane</keyword>
<evidence type="ECO:0000313" key="9">
    <source>
        <dbReference type="Proteomes" id="UP000680038"/>
    </source>
</evidence>
<dbReference type="Gene3D" id="1.25.40.390">
    <property type="match status" value="1"/>
</dbReference>
<evidence type="ECO:0000256" key="1">
    <source>
        <dbReference type="ARBA" id="ARBA00004442"/>
    </source>
</evidence>
<evidence type="ECO:0000256" key="2">
    <source>
        <dbReference type="ARBA" id="ARBA00006275"/>
    </source>
</evidence>
<comment type="similarity">
    <text evidence="2">Belongs to the SusD family.</text>
</comment>
<sequence length="493" mass="54605">MKKYIIILSVVTLLGSCSEGFLDKDPHEFTDAVFWKTAAQAESALAGVYTPLQDEEALGGEEWCGMEAFSDIGYMNDNYSDFIAMSEFRAVQNTENDLSLNSYKSYYKVIKRANDVLAHVPGISMDEAQKKRILGEANFLLAFAYFNEVVRYGGVPLYDPNNVESSLVRATEEQIWAAIEASLVQATSQLAYEHEEGRPGLGAAWGLLAKVYAYEKKWTECKNAAEQVINSGKHVLYPVYSDLFTLEHDNESENLWVLGARLGEYPITSILYLPNNVWGGTHEEELGAGWRLVSATNSFYDSYQPLDKRKAATVAKRDVDKVTYNGSTDLLKAPNNQSAVVCIKYMQPYAAAYTSWSPGLSIPALRYADVLLIHAEAMMNLNGGGPDKRTVGVAAAAASLNLVRSRAGLAAINAPTFNDLMYERKMELAFEGGGRHFDLVRWGLAAEVYNNLPAEGTYKPKRTFVPATHRLLPFPQQEIDNSNGSLKQNAGYH</sequence>
<dbReference type="GO" id="GO:0009279">
    <property type="term" value="C:cell outer membrane"/>
    <property type="evidence" value="ECO:0007669"/>
    <property type="project" value="UniProtKB-SubCell"/>
</dbReference>
<reference evidence="8" key="1">
    <citation type="submission" date="2021-04" db="EMBL/GenBank/DDBJ databases">
        <authorList>
            <person name="Rodrigo-Torres L."/>
            <person name="Arahal R. D."/>
            <person name="Lucena T."/>
        </authorList>
    </citation>
    <scope>NUCLEOTIDE SEQUENCE</scope>
    <source>
        <strain evidence="8">CECT 9275</strain>
    </source>
</reference>
<keyword evidence="9" id="KW-1185">Reference proteome</keyword>
<evidence type="ECO:0000259" key="6">
    <source>
        <dbReference type="Pfam" id="PF07980"/>
    </source>
</evidence>
<protein>
    <submittedName>
        <fullName evidence="8">SusD-like protein P25</fullName>
    </submittedName>
</protein>
<evidence type="ECO:0000313" key="8">
    <source>
        <dbReference type="EMBL" id="CAG4999468.1"/>
    </source>
</evidence>
<dbReference type="RefSeq" id="WP_215238888.1">
    <property type="nucleotide sequence ID" value="NZ_CAJRAF010000002.1"/>
</dbReference>
<gene>
    <name evidence="8" type="ORF">DYBT9275_02235</name>
</gene>
<dbReference type="EMBL" id="CAJRAF010000002">
    <property type="protein sequence ID" value="CAG4999468.1"/>
    <property type="molecule type" value="Genomic_DNA"/>
</dbReference>
<evidence type="ECO:0000256" key="3">
    <source>
        <dbReference type="ARBA" id="ARBA00022729"/>
    </source>
</evidence>
<name>A0A916JAY4_9BACT</name>
<dbReference type="PROSITE" id="PS51257">
    <property type="entry name" value="PROKAR_LIPOPROTEIN"/>
    <property type="match status" value="1"/>
</dbReference>
<comment type="caution">
    <text evidence="8">The sequence shown here is derived from an EMBL/GenBank/DDBJ whole genome shotgun (WGS) entry which is preliminary data.</text>
</comment>
<dbReference type="SUPFAM" id="SSF48452">
    <property type="entry name" value="TPR-like"/>
    <property type="match status" value="1"/>
</dbReference>
<dbReference type="InterPro" id="IPR012944">
    <property type="entry name" value="SusD_RagB_dom"/>
</dbReference>